<dbReference type="InterPro" id="IPR013097">
    <property type="entry name" value="Dabb"/>
</dbReference>
<evidence type="ECO:0000313" key="4">
    <source>
        <dbReference type="Proteomes" id="UP000230903"/>
    </source>
</evidence>
<dbReference type="SMART" id="SM00886">
    <property type="entry name" value="Dabb"/>
    <property type="match status" value="1"/>
</dbReference>
<proteinExistence type="predicted"/>
<organism evidence="3 4">
    <name type="scientific">Candidatus Harrisonbacteria bacterium CG10_big_fil_rev_8_21_14_0_10_45_28</name>
    <dbReference type="NCBI Taxonomy" id="1974586"/>
    <lineage>
        <taxon>Bacteria</taxon>
        <taxon>Candidatus Harrisoniibacteriota</taxon>
    </lineage>
</organism>
<sequence length="96" mass="10882">MIVHIALFKWKVGTSEEKIENILADVKALKKGRVGIQDILVGKNYHKEAKGFTHGVVVLAENQEVLDGYRKHPQHGEIVKDIEEIEEDSLGFDFKN</sequence>
<dbReference type="Gene3D" id="3.30.70.100">
    <property type="match status" value="1"/>
</dbReference>
<comment type="caution">
    <text evidence="3">The sequence shown here is derived from an EMBL/GenBank/DDBJ whole genome shotgun (WGS) entry which is preliminary data.</text>
</comment>
<comment type="subunit">
    <text evidence="1">Homodimer.</text>
</comment>
<feature type="domain" description="Stress-response A/B barrel" evidence="2">
    <location>
        <begin position="2"/>
        <end position="94"/>
    </location>
</feature>
<protein>
    <submittedName>
        <fullName evidence="3">Stress protein</fullName>
    </submittedName>
</protein>
<dbReference type="PROSITE" id="PS51502">
    <property type="entry name" value="S_R_A_B_BARREL"/>
    <property type="match status" value="1"/>
</dbReference>
<dbReference type="InterPro" id="IPR011008">
    <property type="entry name" value="Dimeric_a/b-barrel"/>
</dbReference>
<dbReference type="Proteomes" id="UP000230903">
    <property type="component" value="Unassembled WGS sequence"/>
</dbReference>
<gene>
    <name evidence="3" type="ORF">COU10_04010</name>
</gene>
<dbReference type="SUPFAM" id="SSF54909">
    <property type="entry name" value="Dimeric alpha+beta barrel"/>
    <property type="match status" value="1"/>
</dbReference>
<accession>A0A2H0UMB1</accession>
<evidence type="ECO:0000259" key="2">
    <source>
        <dbReference type="PROSITE" id="PS51502"/>
    </source>
</evidence>
<dbReference type="EMBL" id="PFBC01000062">
    <property type="protein sequence ID" value="PIR87544.1"/>
    <property type="molecule type" value="Genomic_DNA"/>
</dbReference>
<evidence type="ECO:0000313" key="3">
    <source>
        <dbReference type="EMBL" id="PIR87544.1"/>
    </source>
</evidence>
<dbReference type="Pfam" id="PF07876">
    <property type="entry name" value="Dabb"/>
    <property type="match status" value="1"/>
</dbReference>
<name>A0A2H0UMB1_9BACT</name>
<reference evidence="4" key="1">
    <citation type="submission" date="2017-09" db="EMBL/GenBank/DDBJ databases">
        <title>Depth-based differentiation of microbial function through sediment-hosted aquifers and enrichment of novel symbionts in the deep terrestrial subsurface.</title>
        <authorList>
            <person name="Probst A.J."/>
            <person name="Ladd B."/>
            <person name="Jarett J.K."/>
            <person name="Geller-Mcgrath D.E."/>
            <person name="Sieber C.M.K."/>
            <person name="Emerson J.B."/>
            <person name="Anantharaman K."/>
            <person name="Thomas B.C."/>
            <person name="Malmstrom R."/>
            <person name="Stieglmeier M."/>
            <person name="Klingl A."/>
            <person name="Woyke T."/>
            <person name="Ryan C.M."/>
            <person name="Banfield J.F."/>
        </authorList>
    </citation>
    <scope>NUCLEOTIDE SEQUENCE [LARGE SCALE GENOMIC DNA]</scope>
</reference>
<dbReference type="InterPro" id="IPR044662">
    <property type="entry name" value="HS1/DABB1-like"/>
</dbReference>
<evidence type="ECO:0000256" key="1">
    <source>
        <dbReference type="ARBA" id="ARBA00011738"/>
    </source>
</evidence>
<dbReference type="AlphaFoldDB" id="A0A2H0UMB1"/>
<dbReference type="PANTHER" id="PTHR33178">
    <property type="match status" value="1"/>
</dbReference>
<dbReference type="PANTHER" id="PTHR33178:SF10">
    <property type="entry name" value="STRESS-RESPONSE A_B BARREL DOMAIN-CONTAINING PROTEIN"/>
    <property type="match status" value="1"/>
</dbReference>